<dbReference type="EMBL" id="BMAW01023919">
    <property type="protein sequence ID" value="GFT85510.1"/>
    <property type="molecule type" value="Genomic_DNA"/>
</dbReference>
<dbReference type="AlphaFoldDB" id="A0A8X6PTZ5"/>
<accession>A0A8X6PTZ5</accession>
<keyword evidence="2" id="KW-1185">Reference proteome</keyword>
<protein>
    <submittedName>
        <fullName evidence="1">Uncharacterized protein</fullName>
    </submittedName>
</protein>
<reference evidence="1" key="1">
    <citation type="submission" date="2020-08" db="EMBL/GenBank/DDBJ databases">
        <title>Multicomponent nature underlies the extraordinary mechanical properties of spider dragline silk.</title>
        <authorList>
            <person name="Kono N."/>
            <person name="Nakamura H."/>
            <person name="Mori M."/>
            <person name="Yoshida Y."/>
            <person name="Ohtoshi R."/>
            <person name="Malay A.D."/>
            <person name="Moran D.A.P."/>
            <person name="Tomita M."/>
            <person name="Numata K."/>
            <person name="Arakawa K."/>
        </authorList>
    </citation>
    <scope>NUCLEOTIDE SEQUENCE</scope>
</reference>
<evidence type="ECO:0000313" key="2">
    <source>
        <dbReference type="Proteomes" id="UP000887013"/>
    </source>
</evidence>
<proteinExistence type="predicted"/>
<comment type="caution">
    <text evidence="1">The sequence shown here is derived from an EMBL/GenBank/DDBJ whole genome shotgun (WGS) entry which is preliminary data.</text>
</comment>
<name>A0A8X6PTZ5_NEPPI</name>
<evidence type="ECO:0000313" key="1">
    <source>
        <dbReference type="EMBL" id="GFT85510.1"/>
    </source>
</evidence>
<sequence>MFPSQYSLSKPYVILDYEYPLVVEGCLLIFVAKNVAIDTATIFARDGNVWMDQIHIIKNHCGSFSQEYDVVAESLSRTNHFTSGDNCIRNGTPQQL</sequence>
<organism evidence="1 2">
    <name type="scientific">Nephila pilipes</name>
    <name type="common">Giant wood spider</name>
    <name type="synonym">Nephila maculata</name>
    <dbReference type="NCBI Taxonomy" id="299642"/>
    <lineage>
        <taxon>Eukaryota</taxon>
        <taxon>Metazoa</taxon>
        <taxon>Ecdysozoa</taxon>
        <taxon>Arthropoda</taxon>
        <taxon>Chelicerata</taxon>
        <taxon>Arachnida</taxon>
        <taxon>Araneae</taxon>
        <taxon>Araneomorphae</taxon>
        <taxon>Entelegynae</taxon>
        <taxon>Araneoidea</taxon>
        <taxon>Nephilidae</taxon>
        <taxon>Nephila</taxon>
    </lineage>
</organism>
<dbReference type="Proteomes" id="UP000887013">
    <property type="component" value="Unassembled WGS sequence"/>
</dbReference>
<gene>
    <name evidence="1" type="ORF">NPIL_478141</name>
</gene>